<dbReference type="Gene3D" id="2.40.128.110">
    <property type="entry name" value="Lipid/polyisoprenoid-binding, YceI-like"/>
    <property type="match status" value="1"/>
</dbReference>
<comment type="caution">
    <text evidence="3">The sequence shown here is derived from an EMBL/GenBank/DDBJ whole genome shotgun (WGS) entry which is preliminary data.</text>
</comment>
<evidence type="ECO:0000256" key="1">
    <source>
        <dbReference type="SAM" id="SignalP"/>
    </source>
</evidence>
<dbReference type="InterPro" id="IPR036761">
    <property type="entry name" value="TTHA0802/YceI-like_sf"/>
</dbReference>
<dbReference type="RefSeq" id="WP_186882906.1">
    <property type="nucleotide sequence ID" value="NZ_JACOFT010000003.1"/>
</dbReference>
<dbReference type="SUPFAM" id="SSF101874">
    <property type="entry name" value="YceI-like"/>
    <property type="match status" value="1"/>
</dbReference>
<proteinExistence type="predicted"/>
<evidence type="ECO:0000313" key="4">
    <source>
        <dbReference type="Proteomes" id="UP000637632"/>
    </source>
</evidence>
<dbReference type="SMART" id="SM00867">
    <property type="entry name" value="YceI"/>
    <property type="match status" value="1"/>
</dbReference>
<dbReference type="PANTHER" id="PTHR34406:SF2">
    <property type="entry name" value="PERIPLASMIC PROTEIN"/>
    <property type="match status" value="1"/>
</dbReference>
<organism evidence="3 4">
    <name type="scientific">Undibacterium aquatile</name>
    <dbReference type="NCBI Taxonomy" id="1537398"/>
    <lineage>
        <taxon>Bacteria</taxon>
        <taxon>Pseudomonadati</taxon>
        <taxon>Pseudomonadota</taxon>
        <taxon>Betaproteobacteria</taxon>
        <taxon>Burkholderiales</taxon>
        <taxon>Oxalobacteraceae</taxon>
        <taxon>Undibacterium</taxon>
    </lineage>
</organism>
<sequence length="189" mass="20633">MKFSKLIIAALAISAAPAFAQTYNIEPNHTYPSFEADHMGISVWRGKFNKTSGKVVLDRAAKTGTVDITIDASSIDFGHEKMNEHAKSKDIFNVAQFPTATYKGTSIKFEGDTPVAVEGNFTLLGVTKPLTLKINKFKCIQHPMFKKEACGADASAEFKRTDFGLNYGMAYGFAPEVKLAIQVEAIKAD</sequence>
<feature type="chain" id="PRO_5047050715" evidence="1">
    <location>
        <begin position="21"/>
        <end position="189"/>
    </location>
</feature>
<keyword evidence="4" id="KW-1185">Reference proteome</keyword>
<feature type="domain" description="Lipid/polyisoprenoid-binding YceI-like" evidence="2">
    <location>
        <begin position="22"/>
        <end position="186"/>
    </location>
</feature>
<dbReference type="PANTHER" id="PTHR34406">
    <property type="entry name" value="PROTEIN YCEI"/>
    <property type="match status" value="1"/>
</dbReference>
<name>A0ABR6XFX1_9BURK</name>
<protein>
    <submittedName>
        <fullName evidence="3">Polyisoprenoid-binding protein</fullName>
    </submittedName>
</protein>
<evidence type="ECO:0000313" key="3">
    <source>
        <dbReference type="EMBL" id="MBC3811665.1"/>
    </source>
</evidence>
<dbReference type="EMBL" id="JACOFT010000003">
    <property type="protein sequence ID" value="MBC3811665.1"/>
    <property type="molecule type" value="Genomic_DNA"/>
</dbReference>
<accession>A0ABR6XFX1</accession>
<reference evidence="3 4" key="1">
    <citation type="submission" date="2020-08" db="EMBL/GenBank/DDBJ databases">
        <title>Novel species isolated from subtropical streams in China.</title>
        <authorList>
            <person name="Lu H."/>
        </authorList>
    </citation>
    <scope>NUCLEOTIDE SEQUENCE [LARGE SCALE GENOMIC DNA]</scope>
    <source>
        <strain evidence="3 4">CCTCC AB 2015119</strain>
    </source>
</reference>
<gene>
    <name evidence="3" type="ORF">H8K26_09450</name>
</gene>
<feature type="signal peptide" evidence="1">
    <location>
        <begin position="1"/>
        <end position="20"/>
    </location>
</feature>
<dbReference type="InterPro" id="IPR007372">
    <property type="entry name" value="Lipid/polyisoprenoid-bd_YceI"/>
</dbReference>
<keyword evidence="1" id="KW-0732">Signal</keyword>
<dbReference type="Pfam" id="PF04264">
    <property type="entry name" value="YceI"/>
    <property type="match status" value="1"/>
</dbReference>
<dbReference type="Proteomes" id="UP000637632">
    <property type="component" value="Unassembled WGS sequence"/>
</dbReference>
<evidence type="ECO:0000259" key="2">
    <source>
        <dbReference type="SMART" id="SM00867"/>
    </source>
</evidence>